<keyword evidence="2" id="KW-0964">Secreted</keyword>
<accession>A0A6A4WXF7</accession>
<evidence type="ECO:0000256" key="3">
    <source>
        <dbReference type="ARBA" id="ARBA00023157"/>
    </source>
</evidence>
<gene>
    <name evidence="7" type="ORF">FJT64_017444</name>
</gene>
<organism evidence="7 8">
    <name type="scientific">Amphibalanus amphitrite</name>
    <name type="common">Striped barnacle</name>
    <name type="synonym">Balanus amphitrite</name>
    <dbReference type="NCBI Taxonomy" id="1232801"/>
    <lineage>
        <taxon>Eukaryota</taxon>
        <taxon>Metazoa</taxon>
        <taxon>Ecdysozoa</taxon>
        <taxon>Arthropoda</taxon>
        <taxon>Crustacea</taxon>
        <taxon>Multicrustacea</taxon>
        <taxon>Cirripedia</taxon>
        <taxon>Thoracica</taxon>
        <taxon>Thoracicalcarea</taxon>
        <taxon>Balanomorpha</taxon>
        <taxon>Balanoidea</taxon>
        <taxon>Balanidae</taxon>
        <taxon>Amphibalaninae</taxon>
        <taxon>Amphibalanus</taxon>
    </lineage>
</organism>
<evidence type="ECO:0000256" key="2">
    <source>
        <dbReference type="ARBA" id="ARBA00022525"/>
    </source>
</evidence>
<dbReference type="GO" id="GO:0030414">
    <property type="term" value="F:peptidase inhibitor activity"/>
    <property type="evidence" value="ECO:0007669"/>
    <property type="project" value="InterPro"/>
</dbReference>
<comment type="similarity">
    <text evidence="4">Belongs to the protease inhibitor I19 family.</text>
</comment>
<evidence type="ECO:0000313" key="8">
    <source>
        <dbReference type="Proteomes" id="UP000440578"/>
    </source>
</evidence>
<protein>
    <recommendedName>
        <fullName evidence="6">Pacifastin domain-containing protein</fullName>
    </recommendedName>
</protein>
<feature type="domain" description="Pacifastin" evidence="6">
    <location>
        <begin position="44"/>
        <end position="77"/>
    </location>
</feature>
<evidence type="ECO:0000256" key="4">
    <source>
        <dbReference type="ARBA" id="ARBA00029459"/>
    </source>
</evidence>
<keyword evidence="8" id="KW-1185">Reference proteome</keyword>
<dbReference type="InterPro" id="IPR008037">
    <property type="entry name" value="Pacifastin_dom"/>
</dbReference>
<evidence type="ECO:0000256" key="5">
    <source>
        <dbReference type="SAM" id="SignalP"/>
    </source>
</evidence>
<evidence type="ECO:0000313" key="7">
    <source>
        <dbReference type="EMBL" id="KAF0311787.1"/>
    </source>
</evidence>
<keyword evidence="3" id="KW-1015">Disulfide bond</keyword>
<comment type="caution">
    <text evidence="7">The sequence shown here is derived from an EMBL/GenBank/DDBJ whole genome shotgun (WGS) entry which is preliminary data.</text>
</comment>
<proteinExistence type="inferred from homology"/>
<keyword evidence="5" id="KW-0732">Signal</keyword>
<dbReference type="AlphaFoldDB" id="A0A6A4WXF7"/>
<dbReference type="InterPro" id="IPR036201">
    <property type="entry name" value="Pacifastin_dom_sf"/>
</dbReference>
<evidence type="ECO:0000259" key="6">
    <source>
        <dbReference type="Pfam" id="PF05375"/>
    </source>
</evidence>
<feature type="signal peptide" evidence="5">
    <location>
        <begin position="1"/>
        <end position="24"/>
    </location>
</feature>
<comment type="subcellular location">
    <subcellularLocation>
        <location evidence="1">Secreted</location>
    </subcellularLocation>
</comment>
<sequence length="167" mass="17402">MSAAWRASVLALLAAALGPPPAVPAPAPAPAPAPRQKAPVQFRCELGAVWMENCNECRCQSNNHVVCAHLACLRNAPARPVAETAAAGADPAPGAAALTPVSQSRDPACYQGSCPDECDSRLDESGCHVCHCGQKTGEVTAMMAPPPGEKRRWGFLTVARGLRNTRP</sequence>
<dbReference type="GO" id="GO:0005576">
    <property type="term" value="C:extracellular region"/>
    <property type="evidence" value="ECO:0007669"/>
    <property type="project" value="UniProtKB-SubCell"/>
</dbReference>
<dbReference type="Pfam" id="PF05375">
    <property type="entry name" value="Pacifastin_I"/>
    <property type="match status" value="1"/>
</dbReference>
<evidence type="ECO:0000256" key="1">
    <source>
        <dbReference type="ARBA" id="ARBA00004613"/>
    </source>
</evidence>
<feature type="chain" id="PRO_5025661685" description="Pacifastin domain-containing protein" evidence="5">
    <location>
        <begin position="25"/>
        <end position="167"/>
    </location>
</feature>
<name>A0A6A4WXF7_AMPAM</name>
<reference evidence="7 8" key="1">
    <citation type="submission" date="2019-07" db="EMBL/GenBank/DDBJ databases">
        <title>Draft genome assembly of a fouling barnacle, Amphibalanus amphitrite (Darwin, 1854): The first reference genome for Thecostraca.</title>
        <authorList>
            <person name="Kim W."/>
        </authorList>
    </citation>
    <scope>NUCLEOTIDE SEQUENCE [LARGE SCALE GENOMIC DNA]</scope>
    <source>
        <strain evidence="7">SNU_AA5</strain>
        <tissue evidence="7">Soma without cirri and trophi</tissue>
    </source>
</reference>
<dbReference type="SUPFAM" id="SSF57283">
    <property type="entry name" value="PMP inhibitors"/>
    <property type="match status" value="1"/>
</dbReference>
<dbReference type="Proteomes" id="UP000440578">
    <property type="component" value="Unassembled WGS sequence"/>
</dbReference>
<dbReference type="OrthoDB" id="6395161at2759"/>
<dbReference type="EMBL" id="VIIS01000217">
    <property type="protein sequence ID" value="KAF0311787.1"/>
    <property type="molecule type" value="Genomic_DNA"/>
</dbReference>